<keyword evidence="1" id="KW-0677">Repeat</keyword>
<feature type="repeat" description="ANK" evidence="3">
    <location>
        <begin position="414"/>
        <end position="435"/>
    </location>
</feature>
<dbReference type="InterPro" id="IPR036770">
    <property type="entry name" value="Ankyrin_rpt-contain_sf"/>
</dbReference>
<proteinExistence type="predicted"/>
<dbReference type="InterPro" id="IPR044736">
    <property type="entry name" value="Gid1/RanBPM/SPLA_SPRY"/>
</dbReference>
<evidence type="ECO:0000313" key="7">
    <source>
        <dbReference type="Proteomes" id="UP001497512"/>
    </source>
</evidence>
<evidence type="ECO:0000256" key="4">
    <source>
        <dbReference type="SAM" id="Phobius"/>
    </source>
</evidence>
<dbReference type="SUPFAM" id="SSF49899">
    <property type="entry name" value="Concanavalin A-like lectins/glucanases"/>
    <property type="match status" value="1"/>
</dbReference>
<dbReference type="Gene3D" id="1.25.40.20">
    <property type="entry name" value="Ankyrin repeat-containing domain"/>
    <property type="match status" value="6"/>
</dbReference>
<keyword evidence="4" id="KW-0472">Membrane</keyword>
<feature type="repeat" description="ANK" evidence="3">
    <location>
        <begin position="776"/>
        <end position="800"/>
    </location>
</feature>
<feature type="domain" description="B30.2/SPRY" evidence="5">
    <location>
        <begin position="1050"/>
        <end position="1243"/>
    </location>
</feature>
<feature type="repeat" description="ANK" evidence="3">
    <location>
        <begin position="42"/>
        <end position="74"/>
    </location>
</feature>
<dbReference type="PANTHER" id="PTHR24198">
    <property type="entry name" value="ANKYRIN REPEAT AND PROTEIN KINASE DOMAIN-CONTAINING PROTEIN"/>
    <property type="match status" value="1"/>
</dbReference>
<accession>A0ABP0U2V3</accession>
<dbReference type="PROSITE" id="PS50188">
    <property type="entry name" value="B302_SPRY"/>
    <property type="match status" value="1"/>
</dbReference>
<dbReference type="SUPFAM" id="SSF48403">
    <property type="entry name" value="Ankyrin repeat"/>
    <property type="match status" value="3"/>
</dbReference>
<dbReference type="Pfam" id="PF12796">
    <property type="entry name" value="Ank_2"/>
    <property type="match status" value="8"/>
</dbReference>
<dbReference type="PROSITE" id="PS50088">
    <property type="entry name" value="ANK_REPEAT"/>
    <property type="match status" value="12"/>
</dbReference>
<feature type="transmembrane region" description="Helical" evidence="4">
    <location>
        <begin position="961"/>
        <end position="985"/>
    </location>
</feature>
<feature type="repeat" description="ANK" evidence="3">
    <location>
        <begin position="654"/>
        <end position="679"/>
    </location>
</feature>
<name>A0ABP0U2V3_9BRYO</name>
<keyword evidence="4" id="KW-1133">Transmembrane helix</keyword>
<feature type="transmembrane region" description="Helical" evidence="4">
    <location>
        <begin position="997"/>
        <end position="1015"/>
    </location>
</feature>
<feature type="transmembrane region" description="Helical" evidence="4">
    <location>
        <begin position="854"/>
        <end position="878"/>
    </location>
</feature>
<feature type="repeat" description="ANK" evidence="3">
    <location>
        <begin position="617"/>
        <end position="639"/>
    </location>
</feature>
<dbReference type="SMART" id="SM00449">
    <property type="entry name" value="SPRY"/>
    <property type="match status" value="1"/>
</dbReference>
<dbReference type="InterPro" id="IPR013320">
    <property type="entry name" value="ConA-like_dom_sf"/>
</dbReference>
<organism evidence="6 7">
    <name type="scientific">Sphagnum troendelagicum</name>
    <dbReference type="NCBI Taxonomy" id="128251"/>
    <lineage>
        <taxon>Eukaryota</taxon>
        <taxon>Viridiplantae</taxon>
        <taxon>Streptophyta</taxon>
        <taxon>Embryophyta</taxon>
        <taxon>Bryophyta</taxon>
        <taxon>Sphagnophytina</taxon>
        <taxon>Sphagnopsida</taxon>
        <taxon>Sphagnales</taxon>
        <taxon>Sphagnaceae</taxon>
        <taxon>Sphagnum</taxon>
    </lineage>
</organism>
<dbReference type="PROSITE" id="PS50297">
    <property type="entry name" value="ANK_REP_REGION"/>
    <property type="match status" value="12"/>
</dbReference>
<dbReference type="InterPro" id="IPR003877">
    <property type="entry name" value="SPRY_dom"/>
</dbReference>
<keyword evidence="4" id="KW-0812">Transmembrane</keyword>
<feature type="repeat" description="ANK" evidence="3">
    <location>
        <begin position="449"/>
        <end position="471"/>
    </location>
</feature>
<sequence length="1253" mass="139474">MAMSNTHRKLMDVALNGNEHDMRKLLSHESFLVNVNRMMRPDYEVPLHKAMCNGDLGVAKALLEYDVDVNRSDRIFLRTPLHKASCKDERSDFVKLLLQQPHIDANATALFKLTPLHMAARFTCPKVVELLLNDPRVVIDAKTVDGLTALHLVAEGREDLNSNPQIIRSQEDRCNVVRMLLEAEKQRRSSNVDCHLNQSDDLKRFPIHYGVECDSAEVVKELLKWTDTAINAQDIYGLTPLHLAIRSKANNREAIVALLLDVHDIDINIKSVMSSPNEEPEFWMAHNVDSNVFLPFLPVQPLQRDGISSNHIHALHFAAQRGLAQIVDSFLQRPEITINVQDDKGFTPLHLAAQQGHVGVVERLLQLKGPSQLALVDGAASTSVHLTSESGHSKEEMLSEPAANEVNINGTNNDGNTPLHLASEEGHVEMVQVLLGHISKSGFNWKNNDGDTPLHLATNSGHAEVVKLFLEQTTFKLIFNGEDNKIGNTLIHHATKNGHVEVVKVLLQQTTFRLNLNEKNDVGDTPVHLACGEGHDKVVQFLLENVRGLNINAKNYEENTPLHLAIDNGNVEVVKVLLGCAAPELNFSRENDGNKALQLAGKEEHVSKLQFNELNGDRDTPLHLASKHGHVEVVNMLLDVCGATELKLNGKNGDGNTPLHLAADEGHVEVANLLLKHASLDFQGRRDVQNHDTKPNLAEKNWDGNTALHLASKEGHEDVVRAILLSECVNKSILNTINGDGNTPLHLATKNGHANVVTKMLEDAPCEFDLNAKNKNGHTPLHFATRNCHLHVVKALCSMGQLRANLEDGSGKTCLQYAKDQQDDNIKLEEIANILTERSDVKDFLDRQYRDRQVFIDAANALLVGGALIAGITFASWLQPPLGYITYYQFHQSSPGTPANTFEAFAGLEMHYSLRLFWVFNTLSFFFAIATVISGAKAAFPDLDTVFIVESLRSVRRELQWTAILLVCAVVTVLGSFVCAGFAILPPIQRDVRNMKISVIIGLIICSWTIFKFLMKLFRTMAKAIKQYKATSRNQQTKDENLWVWLLQSVKFMQKPRGDADEEMEVAAATRLNTKMGSSYLLVTTSNKSSQCVEHIGEGASRYDVGAIQGNGPARHPRRRYYYFEITIKACSCDGFISIGFTDEDFKNYRHLGLESNSYGYHGDNGALYREPLEADRDFGPKFSTDDIVGAGIDHLKQKIFFTKNGELVGHSIPNEVRDTLYPTIGLHSPGEKVEVNFGQQDFKYNLDLNVEC</sequence>
<evidence type="ECO:0000259" key="5">
    <source>
        <dbReference type="PROSITE" id="PS50188"/>
    </source>
</evidence>
<feature type="repeat" description="ANK" evidence="3">
    <location>
        <begin position="344"/>
        <end position="366"/>
    </location>
</feature>
<protein>
    <recommendedName>
        <fullName evidence="5">B30.2/SPRY domain-containing protein</fullName>
    </recommendedName>
</protein>
<evidence type="ECO:0000256" key="1">
    <source>
        <dbReference type="ARBA" id="ARBA00022737"/>
    </source>
</evidence>
<evidence type="ECO:0000256" key="3">
    <source>
        <dbReference type="PROSITE-ProRule" id="PRU00023"/>
    </source>
</evidence>
<dbReference type="Gene3D" id="2.60.120.920">
    <property type="match status" value="1"/>
</dbReference>
<keyword evidence="7" id="KW-1185">Reference proteome</keyword>
<feature type="repeat" description="ANK" evidence="3">
    <location>
        <begin position="522"/>
        <end position="554"/>
    </location>
</feature>
<dbReference type="Proteomes" id="UP001497512">
    <property type="component" value="Chromosome 18"/>
</dbReference>
<dbReference type="SMART" id="SM00248">
    <property type="entry name" value="ANK"/>
    <property type="match status" value="18"/>
</dbReference>
<dbReference type="CDD" id="cd12885">
    <property type="entry name" value="SPRY_RanBP_like"/>
    <property type="match status" value="1"/>
</dbReference>
<feature type="repeat" description="ANK" evidence="3">
    <location>
        <begin position="486"/>
        <end position="508"/>
    </location>
</feature>
<dbReference type="InterPro" id="IPR043136">
    <property type="entry name" value="B30.2/SPRY_sf"/>
</dbReference>
<dbReference type="PANTHER" id="PTHR24198:SF165">
    <property type="entry name" value="ANKYRIN REPEAT-CONTAINING PROTEIN-RELATED"/>
    <property type="match status" value="1"/>
</dbReference>
<dbReference type="Pfam" id="PF00622">
    <property type="entry name" value="SPRY"/>
    <property type="match status" value="1"/>
</dbReference>
<dbReference type="InterPro" id="IPR002110">
    <property type="entry name" value="Ankyrin_rpt"/>
</dbReference>
<reference evidence="6" key="1">
    <citation type="submission" date="2024-02" db="EMBL/GenBank/DDBJ databases">
        <authorList>
            <consortium name="ELIXIR-Norway"/>
            <consortium name="Elixir Norway"/>
        </authorList>
    </citation>
    <scope>NUCLEOTIDE SEQUENCE</scope>
</reference>
<dbReference type="Pfam" id="PF13962">
    <property type="entry name" value="PGG"/>
    <property type="match status" value="1"/>
</dbReference>
<keyword evidence="2 3" id="KW-0040">ANK repeat</keyword>
<dbReference type="InterPro" id="IPR001870">
    <property type="entry name" value="B30.2/SPRY"/>
</dbReference>
<evidence type="ECO:0000313" key="6">
    <source>
        <dbReference type="EMBL" id="CAK9211336.1"/>
    </source>
</evidence>
<dbReference type="Pfam" id="PF00023">
    <property type="entry name" value="Ank"/>
    <property type="match status" value="2"/>
</dbReference>
<evidence type="ECO:0000256" key="2">
    <source>
        <dbReference type="ARBA" id="ARBA00023043"/>
    </source>
</evidence>
<gene>
    <name evidence="6" type="ORF">CSSPTR1EN2_LOCUS10608</name>
</gene>
<dbReference type="EMBL" id="OZ019910">
    <property type="protein sequence ID" value="CAK9211336.1"/>
    <property type="molecule type" value="Genomic_DNA"/>
</dbReference>
<feature type="repeat" description="ANK" evidence="3">
    <location>
        <begin position="703"/>
        <end position="724"/>
    </location>
</feature>
<feature type="repeat" description="ANK" evidence="3">
    <location>
        <begin position="557"/>
        <end position="578"/>
    </location>
</feature>
<feature type="transmembrane region" description="Helical" evidence="4">
    <location>
        <begin position="916"/>
        <end position="940"/>
    </location>
</feature>
<dbReference type="InterPro" id="IPR026961">
    <property type="entry name" value="PGG_dom"/>
</dbReference>
<feature type="repeat" description="ANK" evidence="3">
    <location>
        <begin position="740"/>
        <end position="773"/>
    </location>
</feature>